<accession>A0A7J9NDT4</accession>
<name>A0A7J9NDT4_GOSSC</name>
<evidence type="ECO:0000313" key="1">
    <source>
        <dbReference type="EMBL" id="MBA0881226.1"/>
    </source>
</evidence>
<dbReference type="AlphaFoldDB" id="A0A7J9NDT4"/>
<keyword evidence="2" id="KW-1185">Reference proteome</keyword>
<dbReference type="EMBL" id="JABFAF010278909">
    <property type="protein sequence ID" value="MBA0881226.1"/>
    <property type="molecule type" value="Genomic_DNA"/>
</dbReference>
<dbReference type="OrthoDB" id="10410281at2759"/>
<reference evidence="1 2" key="1">
    <citation type="journal article" date="2019" name="Genome Biol. Evol.">
        <title>Insights into the evolution of the New World diploid cottons (Gossypium, subgenus Houzingenia) based on genome sequencing.</title>
        <authorList>
            <person name="Grover C.E."/>
            <person name="Arick M.A. 2nd"/>
            <person name="Thrash A."/>
            <person name="Conover J.L."/>
            <person name="Sanders W.S."/>
            <person name="Peterson D.G."/>
            <person name="Frelichowski J.E."/>
            <person name="Scheffler J.A."/>
            <person name="Scheffler B.E."/>
            <person name="Wendel J.F."/>
        </authorList>
    </citation>
    <scope>NUCLEOTIDE SEQUENCE [LARGE SCALE GENOMIC DNA]</scope>
    <source>
        <strain evidence="1">1</strain>
        <tissue evidence="1">Leaf</tissue>
    </source>
</reference>
<gene>
    <name evidence="1" type="ORF">Goshw_026020</name>
</gene>
<dbReference type="Proteomes" id="UP000593576">
    <property type="component" value="Unassembled WGS sequence"/>
</dbReference>
<proteinExistence type="predicted"/>
<protein>
    <submittedName>
        <fullName evidence="1">Uncharacterized protein</fullName>
    </submittedName>
</protein>
<comment type="caution">
    <text evidence="1">The sequence shown here is derived from an EMBL/GenBank/DDBJ whole genome shotgun (WGS) entry which is preliminary data.</text>
</comment>
<organism evidence="1 2">
    <name type="scientific">Gossypium schwendimanii</name>
    <name type="common">Cotton</name>
    <dbReference type="NCBI Taxonomy" id="34291"/>
    <lineage>
        <taxon>Eukaryota</taxon>
        <taxon>Viridiplantae</taxon>
        <taxon>Streptophyta</taxon>
        <taxon>Embryophyta</taxon>
        <taxon>Tracheophyta</taxon>
        <taxon>Spermatophyta</taxon>
        <taxon>Magnoliopsida</taxon>
        <taxon>eudicotyledons</taxon>
        <taxon>Gunneridae</taxon>
        <taxon>Pentapetalae</taxon>
        <taxon>rosids</taxon>
        <taxon>malvids</taxon>
        <taxon>Malvales</taxon>
        <taxon>Malvaceae</taxon>
        <taxon>Malvoideae</taxon>
        <taxon>Gossypium</taxon>
    </lineage>
</organism>
<evidence type="ECO:0000313" key="2">
    <source>
        <dbReference type="Proteomes" id="UP000593576"/>
    </source>
</evidence>
<sequence length="45" mass="5317">MLGGLNWIPHLSVVLWKDRDRRHTHSIFPVVSVQLHLRTLVYNLV</sequence>